<dbReference type="SUPFAM" id="SSF55729">
    <property type="entry name" value="Acyl-CoA N-acyltransferases (Nat)"/>
    <property type="match status" value="1"/>
</dbReference>
<dbReference type="GO" id="GO:0016747">
    <property type="term" value="F:acyltransferase activity, transferring groups other than amino-acyl groups"/>
    <property type="evidence" value="ECO:0007669"/>
    <property type="project" value="InterPro"/>
</dbReference>
<dbReference type="NCBIfam" id="NF043067">
    <property type="entry name" value="AAC_6p_group_E"/>
    <property type="match status" value="1"/>
</dbReference>
<evidence type="ECO:0000256" key="3">
    <source>
        <dbReference type="SAM" id="MobiDB-lite"/>
    </source>
</evidence>
<evidence type="ECO:0000259" key="4">
    <source>
        <dbReference type="PROSITE" id="PS51186"/>
    </source>
</evidence>
<dbReference type="Proteomes" id="UP000521868">
    <property type="component" value="Unassembled WGS sequence"/>
</dbReference>
<dbReference type="InterPro" id="IPR016181">
    <property type="entry name" value="Acyl_CoA_acyltransferase"/>
</dbReference>
<evidence type="ECO:0000313" key="6">
    <source>
        <dbReference type="Proteomes" id="UP000521868"/>
    </source>
</evidence>
<organism evidence="5 6">
    <name type="scientific">Ramlibacter lithotrophicus</name>
    <dbReference type="NCBI Taxonomy" id="2606681"/>
    <lineage>
        <taxon>Bacteria</taxon>
        <taxon>Pseudomonadati</taxon>
        <taxon>Pseudomonadota</taxon>
        <taxon>Betaproteobacteria</taxon>
        <taxon>Burkholderiales</taxon>
        <taxon>Comamonadaceae</taxon>
        <taxon>Ramlibacter</taxon>
    </lineage>
</organism>
<feature type="domain" description="N-acetyltransferase" evidence="4">
    <location>
        <begin position="40"/>
        <end position="187"/>
    </location>
</feature>
<dbReference type="InterPro" id="IPR050680">
    <property type="entry name" value="YpeA/RimI_acetyltransf"/>
</dbReference>
<dbReference type="CDD" id="cd04301">
    <property type="entry name" value="NAT_SF"/>
    <property type="match status" value="1"/>
</dbReference>
<gene>
    <name evidence="5" type="ORF">RAMLITH_18710</name>
</gene>
<dbReference type="PROSITE" id="PS51186">
    <property type="entry name" value="GNAT"/>
    <property type="match status" value="1"/>
</dbReference>
<dbReference type="InterPro" id="IPR000182">
    <property type="entry name" value="GNAT_dom"/>
</dbReference>
<name>A0A7X6I7T8_9BURK</name>
<dbReference type="AlphaFoldDB" id="A0A7X6I7T8"/>
<reference evidence="5 6" key="1">
    <citation type="journal article" date="2020" name="Nature">
        <title>Bacterial chemolithoautotrophy via manganese oxidation.</title>
        <authorList>
            <person name="Yu H."/>
            <person name="Leadbetter J.R."/>
        </authorList>
    </citation>
    <scope>NUCLEOTIDE SEQUENCE [LARGE SCALE GENOMIC DNA]</scope>
    <source>
        <strain evidence="5 6">RBP-1</strain>
    </source>
</reference>
<dbReference type="EMBL" id="VTOX01000008">
    <property type="protein sequence ID" value="NKE67856.1"/>
    <property type="molecule type" value="Genomic_DNA"/>
</dbReference>
<sequence length="187" mass="20076">MRSPSSEGSAPLPIPPARWHTSCNRSADDAGPRSTGVQAAVIQQCSDVSQPGWLALRQQLWPHCAAKEHLAEMSAFLAEPARFAQFVKYDGSGVAVGLVEVAIRTDYVNGADTSPVAFLEGIYVVPRARRSGVARELVAAAERWALGMGCTELASDAAIENTSSHAMHAALGFVETERVVFFRKVPR</sequence>
<dbReference type="Gene3D" id="3.40.630.30">
    <property type="match status" value="1"/>
</dbReference>
<evidence type="ECO:0000256" key="1">
    <source>
        <dbReference type="ARBA" id="ARBA00022679"/>
    </source>
</evidence>
<keyword evidence="1 5" id="KW-0808">Transferase</keyword>
<proteinExistence type="predicted"/>
<protein>
    <submittedName>
        <fullName evidence="5">GNAT family N-acetyltransferase</fullName>
    </submittedName>
</protein>
<dbReference type="PANTHER" id="PTHR43420:SF51">
    <property type="entry name" value="PEPTIDYL-LYSINE N-ACETYLTRANSFERASE YIAC"/>
    <property type="match status" value="1"/>
</dbReference>
<keyword evidence="6" id="KW-1185">Reference proteome</keyword>
<accession>A0A7X6I7T8</accession>
<evidence type="ECO:0000256" key="2">
    <source>
        <dbReference type="ARBA" id="ARBA00023315"/>
    </source>
</evidence>
<feature type="region of interest" description="Disordered" evidence="3">
    <location>
        <begin position="1"/>
        <end position="34"/>
    </location>
</feature>
<evidence type="ECO:0000313" key="5">
    <source>
        <dbReference type="EMBL" id="NKE67856.1"/>
    </source>
</evidence>
<dbReference type="PANTHER" id="PTHR43420">
    <property type="entry name" value="ACETYLTRANSFERASE"/>
    <property type="match status" value="1"/>
</dbReference>
<dbReference type="Pfam" id="PF00583">
    <property type="entry name" value="Acetyltransf_1"/>
    <property type="match status" value="1"/>
</dbReference>
<keyword evidence="2" id="KW-0012">Acyltransferase</keyword>
<comment type="caution">
    <text evidence="5">The sequence shown here is derived from an EMBL/GenBank/DDBJ whole genome shotgun (WGS) entry which is preliminary data.</text>
</comment>